<feature type="region of interest" description="CPSase" evidence="8">
    <location>
        <begin position="1"/>
        <end position="164"/>
    </location>
</feature>
<dbReference type="AlphaFoldDB" id="A0A2P8FZI3"/>
<feature type="binding site" evidence="8">
    <location>
        <position position="213"/>
    </location>
    <ligand>
        <name>L-glutamine</name>
        <dbReference type="ChEBI" id="CHEBI:58359"/>
    </ligand>
</feature>
<proteinExistence type="inferred from homology"/>
<dbReference type="NCBIfam" id="TIGR01368">
    <property type="entry name" value="CPSaseIIsmall"/>
    <property type="match status" value="1"/>
</dbReference>
<protein>
    <recommendedName>
        <fullName evidence="8">Carbamoyl phosphate synthase small chain</fullName>
        <ecNumber evidence="8">6.3.5.5</ecNumber>
    </recommendedName>
    <alternativeName>
        <fullName evidence="8">Carbamoyl phosphate synthetase glutamine chain</fullName>
    </alternativeName>
</protein>
<comment type="subunit">
    <text evidence="8">Composed of two chains; the small (or glutamine) chain promotes the hydrolysis of glutamine to ammonia, which is used by the large (or ammonia) chain to synthesize carbamoyl phosphate. Tetramer of heterodimers (alpha,beta)4.</text>
</comment>
<feature type="active site" evidence="8">
    <location>
        <position position="327"/>
    </location>
</feature>
<feature type="binding site" evidence="8">
    <location>
        <position position="244"/>
    </location>
    <ligand>
        <name>L-glutamine</name>
        <dbReference type="ChEBI" id="CHEBI:58359"/>
    </ligand>
</feature>
<dbReference type="OrthoDB" id="9804328at2"/>
<evidence type="ECO:0000256" key="2">
    <source>
        <dbReference type="ARBA" id="ARBA00007800"/>
    </source>
</evidence>
<feature type="domain" description="Carbamoyl-phosphate synthase small subunit N-terminal" evidence="9">
    <location>
        <begin position="1"/>
        <end position="130"/>
    </location>
</feature>
<dbReference type="CDD" id="cd01744">
    <property type="entry name" value="GATase1_CPSase"/>
    <property type="match status" value="1"/>
</dbReference>
<sequence>MTGVLTLSNGQSFKGEWHGDAKEIQGEVVFYTGMTGYEEVVTDPSYKSQIIVFSYPLIGQYGVQTKHIQSKKIQAAGIIVAELYEGPIEKGAMTLASFAEGAGVPILSGVDTRSIIQNVREAGTMQSHLSPDEPLPDVWKPIQTQFFTAEQQDQEITQLGDGQLHIGLVDFHYKSSILEELLKRNCKVSILPYTIPTGKLDALQVDGLLFSNGPGDPAALKAFFSVYRDWAERYPSFGICLGHQVLASAFGANTAKLPYGHRGANHPVTNIKTGRVSMSSQNHSYVVDESSLEQTPLSVLYTNVNDGSVEGLYHPSLPVTTVQFHPEAAPGPAEHLELFDQFISTIQQKKKVKIHA</sequence>
<dbReference type="Pfam" id="PF00988">
    <property type="entry name" value="CPSase_sm_chain"/>
    <property type="match status" value="1"/>
</dbReference>
<dbReference type="GO" id="GO:0044205">
    <property type="term" value="P:'de novo' UMP biosynthetic process"/>
    <property type="evidence" value="ECO:0007669"/>
    <property type="project" value="UniProtKB-UniRule"/>
</dbReference>
<dbReference type="EMBL" id="PYAT01000018">
    <property type="protein sequence ID" value="PSL27132.1"/>
    <property type="molecule type" value="Genomic_DNA"/>
</dbReference>
<keyword evidence="3 8" id="KW-0436">Ligase</keyword>
<comment type="caution">
    <text evidence="8">Lacks conserved residue(s) required for the propagation of feature annotation.</text>
</comment>
<keyword evidence="4 8" id="KW-0547">Nucleotide-binding</keyword>
<dbReference type="InterPro" id="IPR002474">
    <property type="entry name" value="CarbamoylP_synth_ssu_N"/>
</dbReference>
<dbReference type="PROSITE" id="PS51273">
    <property type="entry name" value="GATASE_TYPE_1"/>
    <property type="match status" value="1"/>
</dbReference>
<feature type="binding site" evidence="8">
    <location>
        <position position="285"/>
    </location>
    <ligand>
        <name>L-glutamine</name>
        <dbReference type="ChEBI" id="CHEBI:58359"/>
    </ligand>
</feature>
<evidence type="ECO:0000256" key="4">
    <source>
        <dbReference type="ARBA" id="ARBA00022741"/>
    </source>
</evidence>
<dbReference type="GO" id="GO:0004359">
    <property type="term" value="F:glutaminase activity"/>
    <property type="evidence" value="ECO:0007669"/>
    <property type="project" value="RHEA"/>
</dbReference>
<comment type="catalytic activity">
    <reaction evidence="8">
        <text>L-glutamine + H2O = L-glutamate + NH4(+)</text>
        <dbReference type="Rhea" id="RHEA:15889"/>
        <dbReference type="ChEBI" id="CHEBI:15377"/>
        <dbReference type="ChEBI" id="CHEBI:28938"/>
        <dbReference type="ChEBI" id="CHEBI:29985"/>
        <dbReference type="ChEBI" id="CHEBI:58359"/>
    </reaction>
</comment>
<accession>A0A2P8FZI3</accession>
<evidence type="ECO:0000256" key="8">
    <source>
        <dbReference type="HAMAP-Rule" id="MF_01209"/>
    </source>
</evidence>
<evidence type="ECO:0000259" key="9">
    <source>
        <dbReference type="SMART" id="SM01097"/>
    </source>
</evidence>
<feature type="active site" evidence="8">
    <location>
        <position position="325"/>
    </location>
</feature>
<dbReference type="GO" id="GO:0006541">
    <property type="term" value="P:glutamine metabolic process"/>
    <property type="evidence" value="ECO:0007669"/>
    <property type="project" value="InterPro"/>
</dbReference>
<comment type="catalytic activity">
    <reaction evidence="7 8">
        <text>hydrogencarbonate + L-glutamine + 2 ATP + H2O = carbamoyl phosphate + L-glutamate + 2 ADP + phosphate + 2 H(+)</text>
        <dbReference type="Rhea" id="RHEA:18633"/>
        <dbReference type="ChEBI" id="CHEBI:15377"/>
        <dbReference type="ChEBI" id="CHEBI:15378"/>
        <dbReference type="ChEBI" id="CHEBI:17544"/>
        <dbReference type="ChEBI" id="CHEBI:29985"/>
        <dbReference type="ChEBI" id="CHEBI:30616"/>
        <dbReference type="ChEBI" id="CHEBI:43474"/>
        <dbReference type="ChEBI" id="CHEBI:58228"/>
        <dbReference type="ChEBI" id="CHEBI:58359"/>
        <dbReference type="ChEBI" id="CHEBI:456216"/>
        <dbReference type="EC" id="6.3.5.5"/>
    </reaction>
</comment>
<dbReference type="GO" id="GO:0005524">
    <property type="term" value="F:ATP binding"/>
    <property type="evidence" value="ECO:0007669"/>
    <property type="project" value="UniProtKB-UniRule"/>
</dbReference>
<dbReference type="HAMAP" id="MF_01209">
    <property type="entry name" value="CPSase_S_chain"/>
    <property type="match status" value="1"/>
</dbReference>
<comment type="pathway">
    <text evidence="1 8">Amino-acid biosynthesis; L-arginine biosynthesis; carbamoyl phosphate from bicarbonate: step 1/1.</text>
</comment>
<dbReference type="InterPro" id="IPR050472">
    <property type="entry name" value="Anth_synth/Amidotransfase"/>
</dbReference>
<evidence type="ECO:0000256" key="1">
    <source>
        <dbReference type="ARBA" id="ARBA00005077"/>
    </source>
</evidence>
<feature type="binding site" evidence="8">
    <location>
        <position position="45"/>
    </location>
    <ligand>
        <name>L-glutamine</name>
        <dbReference type="ChEBI" id="CHEBI:58359"/>
    </ligand>
</feature>
<dbReference type="InterPro" id="IPR017926">
    <property type="entry name" value="GATASE"/>
</dbReference>
<dbReference type="InterPro" id="IPR006274">
    <property type="entry name" value="CarbamoylP_synth_ssu"/>
</dbReference>
<dbReference type="UniPathway" id="UPA00070">
    <property type="reaction ID" value="UER00115"/>
</dbReference>
<dbReference type="InterPro" id="IPR029062">
    <property type="entry name" value="Class_I_gatase-like"/>
</dbReference>
<dbReference type="PRINTS" id="PR00099">
    <property type="entry name" value="CPSGATASE"/>
</dbReference>
<dbReference type="InterPro" id="IPR036480">
    <property type="entry name" value="CarbP_synth_ssu_N_sf"/>
</dbReference>
<reference evidence="10 11" key="1">
    <citation type="submission" date="2018-03" db="EMBL/GenBank/DDBJ databases">
        <title>Genomic Encyclopedia of Type Strains, Phase III (KMG-III): the genomes of soil and plant-associated and newly described type strains.</title>
        <authorList>
            <person name="Whitman W."/>
        </authorList>
    </citation>
    <scope>NUCLEOTIDE SEQUENCE [LARGE SCALE GENOMIC DNA]</scope>
    <source>
        <strain evidence="10 11">CGMCC 1.12259</strain>
    </source>
</reference>
<dbReference type="RefSeq" id="WP_106534698.1">
    <property type="nucleotide sequence ID" value="NZ_PYAT01000018.1"/>
</dbReference>
<feature type="binding site" evidence="8">
    <location>
        <position position="215"/>
    </location>
    <ligand>
        <name>L-glutamine</name>
        <dbReference type="ChEBI" id="CHEBI:58359"/>
    </ligand>
</feature>
<keyword evidence="11" id="KW-1185">Reference proteome</keyword>
<keyword evidence="5 8" id="KW-0067">ATP-binding</keyword>
<evidence type="ECO:0000313" key="11">
    <source>
        <dbReference type="Proteomes" id="UP000242682"/>
    </source>
</evidence>
<dbReference type="Gene3D" id="3.40.50.880">
    <property type="match status" value="1"/>
</dbReference>
<keyword evidence="8" id="KW-0028">Amino-acid biosynthesis</keyword>
<dbReference type="Pfam" id="PF00117">
    <property type="entry name" value="GATase"/>
    <property type="match status" value="1"/>
</dbReference>
<dbReference type="UniPathway" id="UPA00068">
    <property type="reaction ID" value="UER00171"/>
</dbReference>
<keyword evidence="6 8" id="KW-0315">Glutamine amidotransferase</keyword>
<dbReference type="SUPFAM" id="SSF52317">
    <property type="entry name" value="Class I glutamine amidotransferase-like"/>
    <property type="match status" value="1"/>
</dbReference>
<comment type="function">
    <text evidence="8">Small subunit of the glutamine-dependent carbamoyl phosphate synthetase (CPSase). CPSase catalyzes the formation of carbamoyl phosphate from the ammonia moiety of glutamine, carbonate, and phosphate donated by ATP, constituting the first step of 2 biosynthetic pathways, one leading to arginine and/or urea and the other to pyrimidine nucleotides. The small subunit (glutamine amidotransferase) binds and cleaves glutamine to supply the large subunit with the substrate ammonia.</text>
</comment>
<dbReference type="PANTHER" id="PTHR43418:SF7">
    <property type="entry name" value="CARBAMOYL-PHOSPHATE SYNTHASE SMALL CHAIN"/>
    <property type="match status" value="1"/>
</dbReference>
<evidence type="ECO:0000256" key="3">
    <source>
        <dbReference type="ARBA" id="ARBA00022598"/>
    </source>
</evidence>
<evidence type="ECO:0000313" key="10">
    <source>
        <dbReference type="EMBL" id="PSL27132.1"/>
    </source>
</evidence>
<gene>
    <name evidence="8" type="primary">carA</name>
    <name evidence="10" type="ORF">B0H99_11835</name>
</gene>
<comment type="similarity">
    <text evidence="2 8">Belongs to the CarA family.</text>
</comment>
<name>A0A2P8FZI3_9BACL</name>
<keyword evidence="8" id="KW-0055">Arginine biosynthesis</keyword>
<feature type="binding site" evidence="8">
    <location>
        <position position="241"/>
    </location>
    <ligand>
        <name>L-glutamine</name>
        <dbReference type="ChEBI" id="CHEBI:58359"/>
    </ligand>
</feature>
<comment type="pathway">
    <text evidence="8">Pyrimidine metabolism; UMP biosynthesis via de novo pathway; (S)-dihydroorotate from bicarbonate: step 1/3.</text>
</comment>
<evidence type="ECO:0000256" key="7">
    <source>
        <dbReference type="ARBA" id="ARBA00048816"/>
    </source>
</evidence>
<dbReference type="GO" id="GO:0006207">
    <property type="term" value="P:'de novo' pyrimidine nucleobase biosynthetic process"/>
    <property type="evidence" value="ECO:0007669"/>
    <property type="project" value="InterPro"/>
</dbReference>
<dbReference type="Gene3D" id="3.50.30.20">
    <property type="entry name" value="Carbamoyl-phosphate synthase small subunit, N-terminal domain"/>
    <property type="match status" value="1"/>
</dbReference>
<keyword evidence="8" id="KW-0665">Pyrimidine biosynthesis</keyword>
<dbReference type="PRINTS" id="PR00097">
    <property type="entry name" value="ANTSNTHASEII"/>
</dbReference>
<dbReference type="GO" id="GO:0006526">
    <property type="term" value="P:L-arginine biosynthetic process"/>
    <property type="evidence" value="ECO:0007669"/>
    <property type="project" value="UniProtKB-UniRule"/>
</dbReference>
<evidence type="ECO:0000256" key="6">
    <source>
        <dbReference type="ARBA" id="ARBA00022962"/>
    </source>
</evidence>
<dbReference type="EC" id="6.3.5.5" evidence="8"/>
<feature type="binding site" evidence="8">
    <location>
        <position position="282"/>
    </location>
    <ligand>
        <name>L-glutamine</name>
        <dbReference type="ChEBI" id="CHEBI:58359"/>
    </ligand>
</feature>
<dbReference type="PRINTS" id="PR00096">
    <property type="entry name" value="GATASE"/>
</dbReference>
<evidence type="ECO:0000256" key="5">
    <source>
        <dbReference type="ARBA" id="ARBA00022840"/>
    </source>
</evidence>
<organism evidence="10 11">
    <name type="scientific">Planomicrobium soli</name>
    <dbReference type="NCBI Taxonomy" id="1176648"/>
    <lineage>
        <taxon>Bacteria</taxon>
        <taxon>Bacillati</taxon>
        <taxon>Bacillota</taxon>
        <taxon>Bacilli</taxon>
        <taxon>Bacillales</taxon>
        <taxon>Caryophanaceae</taxon>
        <taxon>Planomicrobium</taxon>
    </lineage>
</organism>
<comment type="caution">
    <text evidence="10">The sequence shown here is derived from an EMBL/GenBank/DDBJ whole genome shotgun (WGS) entry which is preliminary data.</text>
</comment>
<dbReference type="GO" id="GO:0004088">
    <property type="term" value="F:carbamoyl-phosphate synthase (glutamine-hydrolyzing) activity"/>
    <property type="evidence" value="ECO:0007669"/>
    <property type="project" value="UniProtKB-UniRule"/>
</dbReference>
<dbReference type="Proteomes" id="UP000242682">
    <property type="component" value="Unassembled WGS sequence"/>
</dbReference>
<feature type="active site" description="Nucleophile" evidence="8">
    <location>
        <position position="240"/>
    </location>
</feature>
<dbReference type="NCBIfam" id="NF009475">
    <property type="entry name" value="PRK12838.1"/>
    <property type="match status" value="1"/>
</dbReference>
<dbReference type="SUPFAM" id="SSF52021">
    <property type="entry name" value="Carbamoyl phosphate synthetase, small subunit N-terminal domain"/>
    <property type="match status" value="1"/>
</dbReference>
<dbReference type="SMART" id="SM01097">
    <property type="entry name" value="CPSase_sm_chain"/>
    <property type="match status" value="1"/>
</dbReference>
<dbReference type="InterPro" id="IPR035686">
    <property type="entry name" value="CPSase_GATase1"/>
</dbReference>
<dbReference type="PANTHER" id="PTHR43418">
    <property type="entry name" value="MULTIFUNCTIONAL TRYPTOPHAN BIOSYNTHESIS PROTEIN-RELATED"/>
    <property type="match status" value="1"/>
</dbReference>